<proteinExistence type="predicted"/>
<gene>
    <name evidence="1" type="ORF">ACT17_29655</name>
</gene>
<evidence type="ECO:0000313" key="1">
    <source>
        <dbReference type="EMBL" id="KMV14555.1"/>
    </source>
</evidence>
<accession>A0A0J8U247</accession>
<organism evidence="1 2">
    <name type="scientific">Mycolicibacterium conceptionense</name>
    <dbReference type="NCBI Taxonomy" id="451644"/>
    <lineage>
        <taxon>Bacteria</taxon>
        <taxon>Bacillati</taxon>
        <taxon>Actinomycetota</taxon>
        <taxon>Actinomycetes</taxon>
        <taxon>Mycobacteriales</taxon>
        <taxon>Mycobacteriaceae</taxon>
        <taxon>Mycolicibacterium</taxon>
    </lineage>
</organism>
<sequence length="141" mass="14376">MPLIATIATRPSRAAAGAAAAQAGRPVQPSTAAGPNCQLPEQVLGYLPTRQIAGPIASGTRGAVAGTSLSGSIGRSGEVHKIRRKQEVRQMYEGTPYLPIFVQPARSRTDVPMKDDAAQFVSVAIGCPTGRLAGLGSGVAA</sequence>
<dbReference type="EMBL" id="LFOD01000044">
    <property type="protein sequence ID" value="KMV14555.1"/>
    <property type="molecule type" value="Genomic_DNA"/>
</dbReference>
<dbReference type="AlphaFoldDB" id="A0A0J8U247"/>
<name>A0A0J8U247_9MYCO</name>
<dbReference type="PATRIC" id="fig|451644.5.peg.6083"/>
<comment type="caution">
    <text evidence="1">The sequence shown here is derived from an EMBL/GenBank/DDBJ whole genome shotgun (WGS) entry which is preliminary data.</text>
</comment>
<dbReference type="Proteomes" id="UP000037594">
    <property type="component" value="Unassembled WGS sequence"/>
</dbReference>
<protein>
    <submittedName>
        <fullName evidence="1">Uncharacterized protein</fullName>
    </submittedName>
</protein>
<evidence type="ECO:0000313" key="2">
    <source>
        <dbReference type="Proteomes" id="UP000037594"/>
    </source>
</evidence>
<reference evidence="1 2" key="1">
    <citation type="submission" date="2015-06" db="EMBL/GenBank/DDBJ databases">
        <title>Genome sequence of Mycobacterium conceptionense strain MLE.</title>
        <authorList>
            <person name="Greninger A.L."/>
            <person name="Cunningham G."/>
            <person name="Chiu C.Y."/>
            <person name="Miller S."/>
        </authorList>
    </citation>
    <scope>NUCLEOTIDE SEQUENCE [LARGE SCALE GENOMIC DNA]</scope>
    <source>
        <strain evidence="1 2">MLE</strain>
    </source>
</reference>